<evidence type="ECO:0000313" key="3">
    <source>
        <dbReference type="Proteomes" id="UP000031599"/>
    </source>
</evidence>
<evidence type="ECO:0000313" key="2">
    <source>
        <dbReference type="EMBL" id="KIG13634.1"/>
    </source>
</evidence>
<protein>
    <submittedName>
        <fullName evidence="2">Uncharacterized protein</fullName>
    </submittedName>
</protein>
<accession>A0A0C1Z7L7</accession>
<dbReference type="AlphaFoldDB" id="A0A0C1Z7L7"/>
<organism evidence="2 3">
    <name type="scientific">Enhygromyxa salina</name>
    <dbReference type="NCBI Taxonomy" id="215803"/>
    <lineage>
        <taxon>Bacteria</taxon>
        <taxon>Pseudomonadati</taxon>
        <taxon>Myxococcota</taxon>
        <taxon>Polyangia</taxon>
        <taxon>Nannocystales</taxon>
        <taxon>Nannocystaceae</taxon>
        <taxon>Enhygromyxa</taxon>
    </lineage>
</organism>
<proteinExistence type="predicted"/>
<name>A0A0C1Z7L7_9BACT</name>
<feature type="transmembrane region" description="Helical" evidence="1">
    <location>
        <begin position="87"/>
        <end position="107"/>
    </location>
</feature>
<sequence length="157" mass="16899">MRIAHALLLFGFAAQVVLGHAVAFGLDGPLFAWHQDRVALALWGTADYGIEVSAYRGWIQAVFGGTLISYAWAMLFLTAVPLRRREAWAAWAIAIATLNWVVVDTAISSAHGVWINVAFNAVALTSTAVPLGLMIPWLRARDAMQPQASADALQLAG</sequence>
<reference evidence="2 3" key="1">
    <citation type="submission" date="2014-12" db="EMBL/GenBank/DDBJ databases">
        <title>Genome assembly of Enhygromyxa salina DSM 15201.</title>
        <authorList>
            <person name="Sharma G."/>
            <person name="Subramanian S."/>
        </authorList>
    </citation>
    <scope>NUCLEOTIDE SEQUENCE [LARGE SCALE GENOMIC DNA]</scope>
    <source>
        <strain evidence="2 3">DSM 15201</strain>
    </source>
</reference>
<keyword evidence="1" id="KW-1133">Transmembrane helix</keyword>
<evidence type="ECO:0000256" key="1">
    <source>
        <dbReference type="SAM" id="Phobius"/>
    </source>
</evidence>
<gene>
    <name evidence="2" type="ORF">DB30_07842</name>
</gene>
<keyword evidence="1" id="KW-0472">Membrane</keyword>
<keyword evidence="1" id="KW-0812">Transmembrane</keyword>
<dbReference type="EMBL" id="JMCC02000090">
    <property type="protein sequence ID" value="KIG13634.1"/>
    <property type="molecule type" value="Genomic_DNA"/>
</dbReference>
<comment type="caution">
    <text evidence="2">The sequence shown here is derived from an EMBL/GenBank/DDBJ whole genome shotgun (WGS) entry which is preliminary data.</text>
</comment>
<feature type="transmembrane region" description="Helical" evidence="1">
    <location>
        <begin position="113"/>
        <end position="138"/>
    </location>
</feature>
<dbReference type="Proteomes" id="UP000031599">
    <property type="component" value="Unassembled WGS sequence"/>
</dbReference>
<feature type="transmembrane region" description="Helical" evidence="1">
    <location>
        <begin position="58"/>
        <end position="80"/>
    </location>
</feature>